<name>A0A382PZ62_9ZZZZ</name>
<dbReference type="GO" id="GO:0006508">
    <property type="term" value="P:proteolysis"/>
    <property type="evidence" value="ECO:0007669"/>
    <property type="project" value="InterPro"/>
</dbReference>
<protein>
    <recommendedName>
        <fullName evidence="4">D-alanyl-D-alanine carboxypeptidase/D-alanyl-D-alanine-endopeptidase</fullName>
    </recommendedName>
</protein>
<dbReference type="GO" id="GO:0000270">
    <property type="term" value="P:peptidoglycan metabolic process"/>
    <property type="evidence" value="ECO:0007669"/>
    <property type="project" value="TreeGrafter"/>
</dbReference>
<reference evidence="3" key="1">
    <citation type="submission" date="2018-05" db="EMBL/GenBank/DDBJ databases">
        <authorList>
            <person name="Lanie J.A."/>
            <person name="Ng W.-L."/>
            <person name="Kazmierczak K.M."/>
            <person name="Andrzejewski T.M."/>
            <person name="Davidsen T.M."/>
            <person name="Wayne K.J."/>
            <person name="Tettelin H."/>
            <person name="Glass J.I."/>
            <person name="Rusch D."/>
            <person name="Podicherti R."/>
            <person name="Tsui H.-C.T."/>
            <person name="Winkler M.E."/>
        </authorList>
    </citation>
    <scope>NUCLEOTIDE SEQUENCE</scope>
</reference>
<evidence type="ECO:0000256" key="2">
    <source>
        <dbReference type="ARBA" id="ARBA00022801"/>
    </source>
</evidence>
<dbReference type="Pfam" id="PF02113">
    <property type="entry name" value="Peptidase_S13"/>
    <property type="match status" value="1"/>
</dbReference>
<gene>
    <name evidence="3" type="ORF">METZ01_LOCUS330934</name>
</gene>
<dbReference type="AlphaFoldDB" id="A0A382PZ62"/>
<organism evidence="3">
    <name type="scientific">marine metagenome</name>
    <dbReference type="NCBI Taxonomy" id="408172"/>
    <lineage>
        <taxon>unclassified sequences</taxon>
        <taxon>metagenomes</taxon>
        <taxon>ecological metagenomes</taxon>
    </lineage>
</organism>
<dbReference type="PANTHER" id="PTHR30023">
    <property type="entry name" value="D-ALANYL-D-ALANINE CARBOXYPEPTIDASE"/>
    <property type="match status" value="1"/>
</dbReference>
<dbReference type="PANTHER" id="PTHR30023:SF0">
    <property type="entry name" value="PENICILLIN-SENSITIVE CARBOXYPEPTIDASE A"/>
    <property type="match status" value="1"/>
</dbReference>
<dbReference type="SUPFAM" id="SSF56601">
    <property type="entry name" value="beta-lactamase/transpeptidase-like"/>
    <property type="match status" value="1"/>
</dbReference>
<dbReference type="InterPro" id="IPR000667">
    <property type="entry name" value="Peptidase_S13"/>
</dbReference>
<comment type="similarity">
    <text evidence="1">Belongs to the peptidase S13 family.</text>
</comment>
<proteinExistence type="inferred from homology"/>
<dbReference type="EMBL" id="UINC01110518">
    <property type="protein sequence ID" value="SVC78080.1"/>
    <property type="molecule type" value="Genomic_DNA"/>
</dbReference>
<dbReference type="Gene3D" id="3.40.710.10">
    <property type="entry name" value="DD-peptidase/beta-lactamase superfamily"/>
    <property type="match status" value="1"/>
</dbReference>
<keyword evidence="2" id="KW-0378">Hydrolase</keyword>
<dbReference type="GO" id="GO:0004185">
    <property type="term" value="F:serine-type carboxypeptidase activity"/>
    <property type="evidence" value="ECO:0007669"/>
    <property type="project" value="InterPro"/>
</dbReference>
<accession>A0A382PZ62</accession>
<evidence type="ECO:0008006" key="4">
    <source>
        <dbReference type="Google" id="ProtNLM"/>
    </source>
</evidence>
<evidence type="ECO:0000313" key="3">
    <source>
        <dbReference type="EMBL" id="SVC78080.1"/>
    </source>
</evidence>
<feature type="non-terminal residue" evidence="3">
    <location>
        <position position="127"/>
    </location>
</feature>
<sequence length="127" mass="13318">MVVILSFFAVLGCSTFPATATPAKTLEELLKEQVQRSGARQSLVGVAVFGNTGKALALLNADKPLKPASNMKILTTVTGLELLGADHQYSTRIIARGELAKGKISGDVIVRGTGDPNISGRFHDGDP</sequence>
<evidence type="ECO:0000256" key="1">
    <source>
        <dbReference type="ARBA" id="ARBA00006096"/>
    </source>
</evidence>
<dbReference type="InterPro" id="IPR012338">
    <property type="entry name" value="Beta-lactam/transpept-like"/>
</dbReference>